<dbReference type="PROSITE" id="PS01124">
    <property type="entry name" value="HTH_ARAC_FAMILY_2"/>
    <property type="match status" value="1"/>
</dbReference>
<protein>
    <submittedName>
        <fullName evidence="5">Transcriptional regulator, AraC family</fullName>
    </submittedName>
</protein>
<comment type="caution">
    <text evidence="5">The sequence shown here is derived from an EMBL/GenBank/DDBJ whole genome shotgun (WGS) entry which is preliminary data.</text>
</comment>
<evidence type="ECO:0000313" key="6">
    <source>
        <dbReference type="Proteomes" id="UP000762676"/>
    </source>
</evidence>
<keyword evidence="3" id="KW-0804">Transcription</keyword>
<keyword evidence="2" id="KW-0238">DNA-binding</keyword>
<proteinExistence type="predicted"/>
<dbReference type="PANTHER" id="PTHR47894">
    <property type="entry name" value="HTH-TYPE TRANSCRIPTIONAL REGULATOR GADX"/>
    <property type="match status" value="1"/>
</dbReference>
<dbReference type="InterPro" id="IPR009057">
    <property type="entry name" value="Homeodomain-like_sf"/>
</dbReference>
<dbReference type="GO" id="GO:0000976">
    <property type="term" value="F:transcription cis-regulatory region binding"/>
    <property type="evidence" value="ECO:0007669"/>
    <property type="project" value="TreeGrafter"/>
</dbReference>
<reference evidence="5 6" key="1">
    <citation type="journal article" date="2021" name="Elife">
        <title>Chloroplast acquisition without the gene transfer in kleptoplastic sea slugs, Plakobranchus ocellatus.</title>
        <authorList>
            <person name="Maeda T."/>
            <person name="Takahashi S."/>
            <person name="Yoshida T."/>
            <person name="Shimamura S."/>
            <person name="Takaki Y."/>
            <person name="Nagai Y."/>
            <person name="Toyoda A."/>
            <person name="Suzuki Y."/>
            <person name="Arimoto A."/>
            <person name="Ishii H."/>
            <person name="Satoh N."/>
            <person name="Nishiyama T."/>
            <person name="Hasebe M."/>
            <person name="Maruyama T."/>
            <person name="Minagawa J."/>
            <person name="Obokata J."/>
            <person name="Shigenobu S."/>
        </authorList>
    </citation>
    <scope>NUCLEOTIDE SEQUENCE [LARGE SCALE GENOMIC DNA]</scope>
</reference>
<dbReference type="EMBL" id="BMAT01007008">
    <property type="protein sequence ID" value="GFS23910.1"/>
    <property type="molecule type" value="Genomic_DNA"/>
</dbReference>
<dbReference type="Gene3D" id="1.10.10.60">
    <property type="entry name" value="Homeodomain-like"/>
    <property type="match status" value="1"/>
</dbReference>
<dbReference type="Pfam" id="PF12833">
    <property type="entry name" value="HTH_18"/>
    <property type="match status" value="1"/>
</dbReference>
<dbReference type="Pfam" id="PF12625">
    <property type="entry name" value="Arabinose_bd"/>
    <property type="match status" value="1"/>
</dbReference>
<evidence type="ECO:0000313" key="5">
    <source>
        <dbReference type="EMBL" id="GFS23910.1"/>
    </source>
</evidence>
<dbReference type="GO" id="GO:0003700">
    <property type="term" value="F:DNA-binding transcription factor activity"/>
    <property type="evidence" value="ECO:0007669"/>
    <property type="project" value="InterPro"/>
</dbReference>
<dbReference type="SUPFAM" id="SSF46689">
    <property type="entry name" value="Homeodomain-like"/>
    <property type="match status" value="1"/>
</dbReference>
<sequence>MSEISNDAVRALINYLGILGVDRQSCFAVLGNTEETFNKTELIDTRHYQALYQFGQQQLNQSNLGFIFGQHIEADRWGVLGNIAFTSNTLHEVLLNQQKYQSIVGSIGTPVYRVSDGYLNLKWLPAGTYCHHIADEVITSWVALARKLTGQVLRPQHIYFSHSIDPQDLAIYEAYFSCPVSFEAGFNGLTITADVMSLACHRANPSLNRILKQYAEQVLQFRSKQDLVKLAQAFIRNNLAQGRPSLADLARHMSLSERTLQRQLQRHGESFTSLLDRCRKNQACNYLVYTNFKTHEISELLDFSEPSAFIRAFRQWQDMTPGEYRSQH</sequence>
<dbReference type="SMART" id="SM00342">
    <property type="entry name" value="HTH_ARAC"/>
    <property type="match status" value="1"/>
</dbReference>
<keyword evidence="6" id="KW-1185">Reference proteome</keyword>
<gene>
    <name evidence="5" type="ORF">ElyMa_003401800</name>
</gene>
<organism evidence="5 6">
    <name type="scientific">Elysia marginata</name>
    <dbReference type="NCBI Taxonomy" id="1093978"/>
    <lineage>
        <taxon>Eukaryota</taxon>
        <taxon>Metazoa</taxon>
        <taxon>Spiralia</taxon>
        <taxon>Lophotrochozoa</taxon>
        <taxon>Mollusca</taxon>
        <taxon>Gastropoda</taxon>
        <taxon>Heterobranchia</taxon>
        <taxon>Euthyneura</taxon>
        <taxon>Panpulmonata</taxon>
        <taxon>Sacoglossa</taxon>
        <taxon>Placobranchoidea</taxon>
        <taxon>Plakobranchidae</taxon>
        <taxon>Elysia</taxon>
    </lineage>
</organism>
<evidence type="ECO:0000259" key="4">
    <source>
        <dbReference type="PROSITE" id="PS01124"/>
    </source>
</evidence>
<dbReference type="InterPro" id="IPR032687">
    <property type="entry name" value="AraC-type_N"/>
</dbReference>
<evidence type="ECO:0000256" key="2">
    <source>
        <dbReference type="ARBA" id="ARBA00023125"/>
    </source>
</evidence>
<evidence type="ECO:0000256" key="1">
    <source>
        <dbReference type="ARBA" id="ARBA00023015"/>
    </source>
</evidence>
<name>A0AAV4JNE5_9GAST</name>
<feature type="non-terminal residue" evidence="5">
    <location>
        <position position="328"/>
    </location>
</feature>
<dbReference type="PANTHER" id="PTHR47894:SF1">
    <property type="entry name" value="HTH-TYPE TRANSCRIPTIONAL REGULATOR VQSM"/>
    <property type="match status" value="1"/>
</dbReference>
<dbReference type="InterPro" id="IPR018060">
    <property type="entry name" value="HTH_AraC"/>
</dbReference>
<dbReference type="GO" id="GO:0005829">
    <property type="term" value="C:cytosol"/>
    <property type="evidence" value="ECO:0007669"/>
    <property type="project" value="TreeGrafter"/>
</dbReference>
<dbReference type="Proteomes" id="UP000762676">
    <property type="component" value="Unassembled WGS sequence"/>
</dbReference>
<feature type="domain" description="HTH araC/xylS-type" evidence="4">
    <location>
        <begin position="229"/>
        <end position="327"/>
    </location>
</feature>
<evidence type="ECO:0000256" key="3">
    <source>
        <dbReference type="ARBA" id="ARBA00023163"/>
    </source>
</evidence>
<dbReference type="AlphaFoldDB" id="A0AAV4JNE5"/>
<accession>A0AAV4JNE5</accession>
<keyword evidence="1" id="KW-0805">Transcription regulation</keyword>